<evidence type="ECO:0000256" key="9">
    <source>
        <dbReference type="ARBA" id="ARBA00023136"/>
    </source>
</evidence>
<keyword evidence="16" id="KW-1185">Reference proteome</keyword>
<gene>
    <name evidence="15" type="ORF">LIER_30675</name>
</gene>
<dbReference type="InterPro" id="IPR046959">
    <property type="entry name" value="PRK1-6/SRF4-like"/>
</dbReference>
<evidence type="ECO:0000313" key="15">
    <source>
        <dbReference type="EMBL" id="GAA0183219.1"/>
    </source>
</evidence>
<dbReference type="Pfam" id="PF13855">
    <property type="entry name" value="LRR_8"/>
    <property type="match status" value="1"/>
</dbReference>
<dbReference type="InterPro" id="IPR032675">
    <property type="entry name" value="LRR_dom_sf"/>
</dbReference>
<dbReference type="InterPro" id="IPR001611">
    <property type="entry name" value="Leu-rich_rpt"/>
</dbReference>
<dbReference type="InterPro" id="IPR011009">
    <property type="entry name" value="Kinase-like_dom_sf"/>
</dbReference>
<dbReference type="Gene3D" id="1.10.510.10">
    <property type="entry name" value="Transferase(Phosphotransferase) domain 1"/>
    <property type="match status" value="1"/>
</dbReference>
<evidence type="ECO:0000256" key="3">
    <source>
        <dbReference type="ARBA" id="ARBA00022692"/>
    </source>
</evidence>
<evidence type="ECO:0000256" key="12">
    <source>
        <dbReference type="SAM" id="Phobius"/>
    </source>
</evidence>
<keyword evidence="8 12" id="KW-1133">Transmembrane helix</keyword>
<evidence type="ECO:0000313" key="16">
    <source>
        <dbReference type="Proteomes" id="UP001454036"/>
    </source>
</evidence>
<feature type="signal peptide" evidence="13">
    <location>
        <begin position="1"/>
        <end position="36"/>
    </location>
</feature>
<dbReference type="SUPFAM" id="SSF56112">
    <property type="entry name" value="Protein kinase-like (PK-like)"/>
    <property type="match status" value="1"/>
</dbReference>
<accession>A0AAV3RP23</accession>
<keyword evidence="15" id="KW-0675">Receptor</keyword>
<dbReference type="EMBL" id="BAABME010011084">
    <property type="protein sequence ID" value="GAA0183219.1"/>
    <property type="molecule type" value="Genomic_DNA"/>
</dbReference>
<protein>
    <submittedName>
        <fullName evidence="15">Transmembrane signal receptor</fullName>
    </submittedName>
</protein>
<keyword evidence="2" id="KW-0433">Leucine-rich repeat</keyword>
<evidence type="ECO:0000256" key="11">
    <source>
        <dbReference type="SAM" id="MobiDB-lite"/>
    </source>
</evidence>
<evidence type="ECO:0000256" key="4">
    <source>
        <dbReference type="ARBA" id="ARBA00022729"/>
    </source>
</evidence>
<feature type="domain" description="Protein kinase" evidence="14">
    <location>
        <begin position="371"/>
        <end position="648"/>
    </location>
</feature>
<dbReference type="GO" id="GO:0004672">
    <property type="term" value="F:protein kinase activity"/>
    <property type="evidence" value="ECO:0007669"/>
    <property type="project" value="InterPro"/>
</dbReference>
<keyword evidence="10" id="KW-0325">Glycoprotein</keyword>
<evidence type="ECO:0000256" key="5">
    <source>
        <dbReference type="ARBA" id="ARBA00022737"/>
    </source>
</evidence>
<dbReference type="FunFam" id="3.80.10.10:FF:000400">
    <property type="entry name" value="Nuclear pore complex protein NUP107"/>
    <property type="match status" value="1"/>
</dbReference>
<keyword evidence="3 12" id="KW-0812">Transmembrane</keyword>
<dbReference type="Pfam" id="PF07714">
    <property type="entry name" value="PK_Tyr_Ser-Thr"/>
    <property type="match status" value="1"/>
</dbReference>
<feature type="transmembrane region" description="Helical" evidence="12">
    <location>
        <begin position="281"/>
        <end position="303"/>
    </location>
</feature>
<evidence type="ECO:0000256" key="6">
    <source>
        <dbReference type="ARBA" id="ARBA00022741"/>
    </source>
</evidence>
<evidence type="ECO:0000256" key="10">
    <source>
        <dbReference type="ARBA" id="ARBA00023180"/>
    </source>
</evidence>
<dbReference type="InterPro" id="IPR000719">
    <property type="entry name" value="Prot_kinase_dom"/>
</dbReference>
<dbReference type="InterPro" id="IPR001245">
    <property type="entry name" value="Ser-Thr/Tyr_kinase_cat_dom"/>
</dbReference>
<dbReference type="FunFam" id="3.30.200.20:FF:000307">
    <property type="entry name" value="pollen receptor-like kinase 1"/>
    <property type="match status" value="1"/>
</dbReference>
<evidence type="ECO:0000259" key="14">
    <source>
        <dbReference type="PROSITE" id="PS50011"/>
    </source>
</evidence>
<sequence>MAMGWHAAPIVRRAPSISAFVLALVALIVSHAGVSAFDVDNSTASLLKFKSALTHTEALTNWQSSTNPCTGNWVGVLCSGGQVVGLQLENMQLSGQIDVDSLLSLPMLRSLNFINNDFYGRMPDWKKLGALQSLSFSNNHFSGEIPADTFQGMQNLKKVNMANNEFKGPIPSSLLSSPSLTELKIENNQFGGPIPNLPVGITSFNASNNQLDGRIPPSVAKMDPSSFSGNKDLCGKPLKGRCAGDPDEDIAESPAPDSSPSSSPPPPADAAPKPKTSALKIVMTIIAILVALALIVLILLAYLRSKNKKKRNGILAPTGYHQTNRSPHQSRQVVEALPAAVVSKAPKTTETGQMSFVREDRERFDLQDLLRASAEVLGSGNFGSSYKAVLMDGQAVVVKRCKQMNNVDKEDFDEHMKRIGKLQHPNLLPLVAYYYRKEEKLLVFDHVENGSLAGTLHGKHSVNKPSLDWPKRLKIVKGVAKALYYLQSELPNLTVAHGHLKSSNVLLDKDFNPLLMDYSLIPVVNIEQVNRLLVSYKSPEYTQSGRVTKRTDVWCLGILILEILTGNIPVNYVVAQGAGYDSFLAGWVKSMVSGKDGDVFDPEMGNTNNSRGEMEKLLSIGAACCVEDWQQRLDLKQALEKIEQVKEN</sequence>
<dbReference type="GO" id="GO:0005524">
    <property type="term" value="F:ATP binding"/>
    <property type="evidence" value="ECO:0007669"/>
    <property type="project" value="UniProtKB-KW"/>
</dbReference>
<comment type="subcellular location">
    <subcellularLocation>
        <location evidence="1">Membrane</location>
    </subcellularLocation>
</comment>
<dbReference type="PROSITE" id="PS50011">
    <property type="entry name" value="PROTEIN_KINASE_DOM"/>
    <property type="match status" value="1"/>
</dbReference>
<dbReference type="PANTHER" id="PTHR48007">
    <property type="entry name" value="LEUCINE-RICH REPEAT RECEPTOR-LIKE PROTEIN KINASE PXC1"/>
    <property type="match status" value="1"/>
</dbReference>
<proteinExistence type="predicted"/>
<comment type="caution">
    <text evidence="15">The sequence shown here is derived from an EMBL/GenBank/DDBJ whole genome shotgun (WGS) entry which is preliminary data.</text>
</comment>
<dbReference type="SUPFAM" id="SSF52058">
    <property type="entry name" value="L domain-like"/>
    <property type="match status" value="1"/>
</dbReference>
<name>A0AAV3RP23_LITER</name>
<dbReference type="Proteomes" id="UP001454036">
    <property type="component" value="Unassembled WGS sequence"/>
</dbReference>
<dbReference type="AlphaFoldDB" id="A0AAV3RP23"/>
<dbReference type="GO" id="GO:0016020">
    <property type="term" value="C:membrane"/>
    <property type="evidence" value="ECO:0007669"/>
    <property type="project" value="UniProtKB-SubCell"/>
</dbReference>
<dbReference type="PANTHER" id="PTHR48007:SF64">
    <property type="entry name" value="POLLEN RECEPTOR-LIKE KINASE 1"/>
    <property type="match status" value="1"/>
</dbReference>
<feature type="chain" id="PRO_5043326915" evidence="13">
    <location>
        <begin position="37"/>
        <end position="648"/>
    </location>
</feature>
<evidence type="ECO:0000256" key="1">
    <source>
        <dbReference type="ARBA" id="ARBA00004370"/>
    </source>
</evidence>
<keyword evidence="6" id="KW-0547">Nucleotide-binding</keyword>
<dbReference type="Gene3D" id="3.30.200.20">
    <property type="entry name" value="Phosphorylase Kinase, domain 1"/>
    <property type="match status" value="1"/>
</dbReference>
<evidence type="ECO:0000256" key="13">
    <source>
        <dbReference type="SAM" id="SignalP"/>
    </source>
</evidence>
<evidence type="ECO:0000256" key="2">
    <source>
        <dbReference type="ARBA" id="ARBA00022614"/>
    </source>
</evidence>
<evidence type="ECO:0000256" key="7">
    <source>
        <dbReference type="ARBA" id="ARBA00022840"/>
    </source>
</evidence>
<keyword evidence="5" id="KW-0677">Repeat</keyword>
<organism evidence="15 16">
    <name type="scientific">Lithospermum erythrorhizon</name>
    <name type="common">Purple gromwell</name>
    <name type="synonym">Lithospermum officinale var. erythrorhizon</name>
    <dbReference type="NCBI Taxonomy" id="34254"/>
    <lineage>
        <taxon>Eukaryota</taxon>
        <taxon>Viridiplantae</taxon>
        <taxon>Streptophyta</taxon>
        <taxon>Embryophyta</taxon>
        <taxon>Tracheophyta</taxon>
        <taxon>Spermatophyta</taxon>
        <taxon>Magnoliopsida</taxon>
        <taxon>eudicotyledons</taxon>
        <taxon>Gunneridae</taxon>
        <taxon>Pentapetalae</taxon>
        <taxon>asterids</taxon>
        <taxon>lamiids</taxon>
        <taxon>Boraginales</taxon>
        <taxon>Boraginaceae</taxon>
        <taxon>Boraginoideae</taxon>
        <taxon>Lithospermeae</taxon>
        <taxon>Lithospermum</taxon>
    </lineage>
</organism>
<feature type="region of interest" description="Disordered" evidence="11">
    <location>
        <begin position="212"/>
        <end position="274"/>
    </location>
</feature>
<dbReference type="Gene3D" id="3.80.10.10">
    <property type="entry name" value="Ribonuclease Inhibitor"/>
    <property type="match status" value="2"/>
</dbReference>
<keyword evidence="4 13" id="KW-0732">Signal</keyword>
<dbReference type="Pfam" id="PF08263">
    <property type="entry name" value="LRRNT_2"/>
    <property type="match status" value="1"/>
</dbReference>
<reference evidence="15 16" key="1">
    <citation type="submission" date="2024-01" db="EMBL/GenBank/DDBJ databases">
        <title>The complete chloroplast genome sequence of Lithospermum erythrorhizon: insights into the phylogenetic relationship among Boraginaceae species and the maternal lineages of purple gromwells.</title>
        <authorList>
            <person name="Okada T."/>
            <person name="Watanabe K."/>
        </authorList>
    </citation>
    <scope>NUCLEOTIDE SEQUENCE [LARGE SCALE GENOMIC DNA]</scope>
</reference>
<evidence type="ECO:0000256" key="8">
    <source>
        <dbReference type="ARBA" id="ARBA00022989"/>
    </source>
</evidence>
<keyword evidence="7" id="KW-0067">ATP-binding</keyword>
<keyword evidence="9 12" id="KW-0472">Membrane</keyword>
<dbReference type="InterPro" id="IPR013210">
    <property type="entry name" value="LRR_N_plant-typ"/>
</dbReference>